<dbReference type="InterPro" id="IPR003765">
    <property type="entry name" value="NO3_reductase_chaperone_NarJ"/>
</dbReference>
<sequence>MTGDVSVGPFKLASVFLRYPTVELHDGGPYCRDLVRGLEPAVCRPFFARFLDWLVATPAADVAETYVSTFDLSKRRTLYLTYYRYGDTRKRGMSLVTFKETYRRAGFVPVTDELPDYLPIVLEFADLSPKGRSLLTAHRAELEVLRGALQHIDSPYVELIDAVTVLLPRLKRPDRVLVERLRRDGPPHEEVGVEPFAPPEYLGLTPAPGSLSSPAPVVTREYGGSE</sequence>
<dbReference type="PANTHER" id="PTHR43680">
    <property type="entry name" value="NITRATE REDUCTASE MOLYBDENUM COFACTOR ASSEMBLY CHAPERONE"/>
    <property type="match status" value="1"/>
</dbReference>
<dbReference type="GO" id="GO:0042128">
    <property type="term" value="P:nitrate assimilation"/>
    <property type="evidence" value="ECO:0007669"/>
    <property type="project" value="UniProtKB-KW"/>
</dbReference>
<dbReference type="InterPro" id="IPR020945">
    <property type="entry name" value="DMSO/NO3_reduct_chaperone"/>
</dbReference>
<dbReference type="Proteomes" id="UP000008221">
    <property type="component" value="Chromosome"/>
</dbReference>
<dbReference type="GO" id="GO:0051082">
    <property type="term" value="F:unfolded protein binding"/>
    <property type="evidence" value="ECO:0007669"/>
    <property type="project" value="InterPro"/>
</dbReference>
<dbReference type="GO" id="GO:0051131">
    <property type="term" value="P:chaperone-mediated protein complex assembly"/>
    <property type="evidence" value="ECO:0007669"/>
    <property type="project" value="InterPro"/>
</dbReference>
<name>A0LS70_ACIC1</name>
<dbReference type="FunCoup" id="A0LS70">
    <property type="interactions" value="27"/>
</dbReference>
<keyword evidence="4" id="KW-1185">Reference proteome</keyword>
<evidence type="ECO:0000313" key="4">
    <source>
        <dbReference type="Proteomes" id="UP000008221"/>
    </source>
</evidence>
<protein>
    <submittedName>
        <fullName evidence="3">Respiratory nitrate reductase chaperone NarJ</fullName>
    </submittedName>
</protein>
<dbReference type="Pfam" id="PF02613">
    <property type="entry name" value="Nitrate_red_del"/>
    <property type="match status" value="1"/>
</dbReference>
<keyword evidence="1" id="KW-0534">Nitrate assimilation</keyword>
<dbReference type="KEGG" id="ace:Acel_0507"/>
<dbReference type="InParanoid" id="A0LS70"/>
<dbReference type="OrthoDB" id="4307003at2"/>
<evidence type="ECO:0000313" key="3">
    <source>
        <dbReference type="EMBL" id="ABK52280.1"/>
    </source>
</evidence>
<dbReference type="GO" id="GO:0016530">
    <property type="term" value="F:metallochaperone activity"/>
    <property type="evidence" value="ECO:0007669"/>
    <property type="project" value="TreeGrafter"/>
</dbReference>
<dbReference type="RefSeq" id="WP_011719343.1">
    <property type="nucleotide sequence ID" value="NC_008578.1"/>
</dbReference>
<dbReference type="HOGENOM" id="CLU_084469_1_0_11"/>
<evidence type="ECO:0000256" key="2">
    <source>
        <dbReference type="SAM" id="MobiDB-lite"/>
    </source>
</evidence>
<reference evidence="3 4" key="1">
    <citation type="journal article" date="2009" name="Genome Res.">
        <title>Complete genome of the cellulolytic thermophile Acidothermus cellulolyticus 11B provides insights into its ecophysiological and evolutionary adaptations.</title>
        <authorList>
            <person name="Barabote R.D."/>
            <person name="Xie G."/>
            <person name="Leu D.H."/>
            <person name="Normand P."/>
            <person name="Necsulea A."/>
            <person name="Daubin V."/>
            <person name="Medigue C."/>
            <person name="Adney W.S."/>
            <person name="Xu X.C."/>
            <person name="Lapidus A."/>
            <person name="Parales R.E."/>
            <person name="Detter C."/>
            <person name="Pujic P."/>
            <person name="Bruce D."/>
            <person name="Lavire C."/>
            <person name="Challacombe J.F."/>
            <person name="Brettin T.S."/>
            <person name="Berry A.M."/>
        </authorList>
    </citation>
    <scope>NUCLEOTIDE SEQUENCE [LARGE SCALE GENOMIC DNA]</scope>
    <source>
        <strain evidence="4">ATCC 43068 / DSM 8971 / 11B</strain>
    </source>
</reference>
<dbReference type="STRING" id="351607.Acel_0507"/>
<dbReference type="EMBL" id="CP000481">
    <property type="protein sequence ID" value="ABK52280.1"/>
    <property type="molecule type" value="Genomic_DNA"/>
</dbReference>
<feature type="region of interest" description="Disordered" evidence="2">
    <location>
        <begin position="187"/>
        <end position="226"/>
    </location>
</feature>
<dbReference type="eggNOG" id="COG2180">
    <property type="taxonomic scope" value="Bacteria"/>
</dbReference>
<gene>
    <name evidence="3" type="ordered locus">Acel_0507</name>
</gene>
<dbReference type="NCBIfam" id="TIGR00684">
    <property type="entry name" value="narJ"/>
    <property type="match status" value="1"/>
</dbReference>
<accession>A0LS70</accession>
<dbReference type="AlphaFoldDB" id="A0LS70"/>
<evidence type="ECO:0000256" key="1">
    <source>
        <dbReference type="ARBA" id="ARBA00023063"/>
    </source>
</evidence>
<dbReference type="PANTHER" id="PTHR43680:SF2">
    <property type="entry name" value="NITRATE REDUCTASE MOLYBDENUM COFACTOR ASSEMBLY CHAPERONE NARJ"/>
    <property type="match status" value="1"/>
</dbReference>
<dbReference type="SUPFAM" id="SSF89155">
    <property type="entry name" value="TorD-like"/>
    <property type="match status" value="1"/>
</dbReference>
<organism evidence="3 4">
    <name type="scientific">Acidothermus cellulolyticus (strain ATCC 43068 / DSM 8971 / 11B)</name>
    <dbReference type="NCBI Taxonomy" id="351607"/>
    <lineage>
        <taxon>Bacteria</taxon>
        <taxon>Bacillati</taxon>
        <taxon>Actinomycetota</taxon>
        <taxon>Actinomycetes</taxon>
        <taxon>Acidothermales</taxon>
        <taxon>Acidothermaceae</taxon>
        <taxon>Acidothermus</taxon>
    </lineage>
</organism>
<proteinExistence type="predicted"/>
<dbReference type="InterPro" id="IPR036411">
    <property type="entry name" value="TorD-like_sf"/>
</dbReference>